<dbReference type="PANTHER" id="PTHR43155:SF2">
    <property type="entry name" value="CYCLIC DI-GMP PHOSPHODIESTERASE PA4108"/>
    <property type="match status" value="1"/>
</dbReference>
<sequence length="560" mass="64131">MNSAEHEEKRKLDIFENVTTMHMMCLFIMLFALVISNNLFAENIFPLINYEALLFLAGCLVSFGLVNLYNRSYYYRVDENALNWVEISYIGYPLLIAMVTFYVSHNSSIAYPEIMFLLPVIIAASIGGQLIGLGMAALSGGIVLIFGYFEQGTLIYTLFESHLIFLSILFVVGWFIGSQTDSEKKQRRYLTKLANTDLLTGLFSHRYFQDKLQEYFQHPDPQQPLVMILLDIDYFKYYNDSFGHLMGDKLLQTIAGFLHELSLENAFAARYAGGQFALLLQGYDQDTAVETAEKIVSRINDYHFYGENYQPEGKITVSCGIAAYPQHAANSKELQAYAEHALYRSRSLSRHNVELYFSVFDNMEITNDEREILNSIRTLVSVINAKDRYTYGHSERVTYYGHKVAEKIGLSEEEIRLVDYASFLHDIGKIEIDRDILNKPSGLNDEEWLVIKQHPIWGSDMVKPLAKLRPIVPIIRHHHENYDGSGYPDGLAGDDIPVISRIIRIVDSYDAMTSHRPYRRNLTSSEALEEMRNNAGIMFDPELIAHFELILDNELNGRPI</sequence>
<dbReference type="Pfam" id="PF13487">
    <property type="entry name" value="HD_5"/>
    <property type="match status" value="1"/>
</dbReference>
<dbReference type="Gene3D" id="3.30.70.270">
    <property type="match status" value="1"/>
</dbReference>
<dbReference type="SUPFAM" id="SSF55073">
    <property type="entry name" value="Nucleotide cyclase"/>
    <property type="match status" value="1"/>
</dbReference>
<feature type="domain" description="GGDEF" evidence="2">
    <location>
        <begin position="223"/>
        <end position="358"/>
    </location>
</feature>
<dbReference type="EMBL" id="LNQE01001868">
    <property type="protein sequence ID" value="KUG03763.1"/>
    <property type="molecule type" value="Genomic_DNA"/>
</dbReference>
<protein>
    <submittedName>
        <fullName evidence="4">Hamp domain/gaf domain/hd domain protein</fullName>
    </submittedName>
</protein>
<dbReference type="InterPro" id="IPR043128">
    <property type="entry name" value="Rev_trsase/Diguanyl_cyclase"/>
</dbReference>
<dbReference type="CDD" id="cd00077">
    <property type="entry name" value="HDc"/>
    <property type="match status" value="1"/>
</dbReference>
<dbReference type="Gene3D" id="1.10.3210.10">
    <property type="entry name" value="Hypothetical protein af1432"/>
    <property type="match status" value="1"/>
</dbReference>
<dbReference type="SMART" id="SM00267">
    <property type="entry name" value="GGDEF"/>
    <property type="match status" value="1"/>
</dbReference>
<dbReference type="AlphaFoldDB" id="A0A0W8E5Y0"/>
<keyword evidence="1" id="KW-0472">Membrane</keyword>
<dbReference type="PROSITE" id="PS50887">
    <property type="entry name" value="GGDEF"/>
    <property type="match status" value="1"/>
</dbReference>
<dbReference type="PANTHER" id="PTHR43155">
    <property type="entry name" value="CYCLIC DI-GMP PHOSPHODIESTERASE PA4108-RELATED"/>
    <property type="match status" value="1"/>
</dbReference>
<feature type="transmembrane region" description="Helical" evidence="1">
    <location>
        <begin position="20"/>
        <end position="40"/>
    </location>
</feature>
<evidence type="ECO:0000256" key="1">
    <source>
        <dbReference type="SAM" id="Phobius"/>
    </source>
</evidence>
<feature type="domain" description="HD-GYP" evidence="3">
    <location>
        <begin position="368"/>
        <end position="560"/>
    </location>
</feature>
<feature type="transmembrane region" description="Helical" evidence="1">
    <location>
        <begin position="116"/>
        <end position="149"/>
    </location>
</feature>
<dbReference type="InterPro" id="IPR000160">
    <property type="entry name" value="GGDEF_dom"/>
</dbReference>
<keyword evidence="1" id="KW-1133">Transmembrane helix</keyword>
<keyword evidence="1" id="KW-0812">Transmembrane</keyword>
<feature type="transmembrane region" description="Helical" evidence="1">
    <location>
        <begin position="155"/>
        <end position="177"/>
    </location>
</feature>
<evidence type="ECO:0000259" key="3">
    <source>
        <dbReference type="PROSITE" id="PS51832"/>
    </source>
</evidence>
<accession>A0A0W8E5Y0</accession>
<proteinExistence type="predicted"/>
<name>A0A0W8E5Y0_9ZZZZ</name>
<dbReference type="InterPro" id="IPR037522">
    <property type="entry name" value="HD_GYP_dom"/>
</dbReference>
<dbReference type="CDD" id="cd01949">
    <property type="entry name" value="GGDEF"/>
    <property type="match status" value="1"/>
</dbReference>
<dbReference type="NCBIfam" id="TIGR00254">
    <property type="entry name" value="GGDEF"/>
    <property type="match status" value="1"/>
</dbReference>
<organism evidence="4">
    <name type="scientific">hydrocarbon metagenome</name>
    <dbReference type="NCBI Taxonomy" id="938273"/>
    <lineage>
        <taxon>unclassified sequences</taxon>
        <taxon>metagenomes</taxon>
        <taxon>ecological metagenomes</taxon>
    </lineage>
</organism>
<dbReference type="SMART" id="SM00471">
    <property type="entry name" value="HDc"/>
    <property type="match status" value="1"/>
</dbReference>
<dbReference type="Pfam" id="PF00990">
    <property type="entry name" value="GGDEF"/>
    <property type="match status" value="1"/>
</dbReference>
<reference evidence="4" key="1">
    <citation type="journal article" date="2015" name="Proc. Natl. Acad. Sci. U.S.A.">
        <title>Networks of energetic and metabolic interactions define dynamics in microbial communities.</title>
        <authorList>
            <person name="Embree M."/>
            <person name="Liu J.K."/>
            <person name="Al-Bassam M.M."/>
            <person name="Zengler K."/>
        </authorList>
    </citation>
    <scope>NUCLEOTIDE SEQUENCE</scope>
</reference>
<comment type="caution">
    <text evidence="4">The sequence shown here is derived from an EMBL/GenBank/DDBJ whole genome shotgun (WGS) entry which is preliminary data.</text>
</comment>
<dbReference type="InterPro" id="IPR029787">
    <property type="entry name" value="Nucleotide_cyclase"/>
</dbReference>
<gene>
    <name evidence="4" type="ORF">ASZ90_018798</name>
</gene>
<evidence type="ECO:0000313" key="4">
    <source>
        <dbReference type="EMBL" id="KUG03763.1"/>
    </source>
</evidence>
<dbReference type="InterPro" id="IPR003607">
    <property type="entry name" value="HD/PDEase_dom"/>
</dbReference>
<feature type="transmembrane region" description="Helical" evidence="1">
    <location>
        <begin position="81"/>
        <end position="104"/>
    </location>
</feature>
<dbReference type="PROSITE" id="PS51832">
    <property type="entry name" value="HD_GYP"/>
    <property type="match status" value="1"/>
</dbReference>
<feature type="transmembrane region" description="Helical" evidence="1">
    <location>
        <begin position="52"/>
        <end position="69"/>
    </location>
</feature>
<dbReference type="SUPFAM" id="SSF109604">
    <property type="entry name" value="HD-domain/PDEase-like"/>
    <property type="match status" value="1"/>
</dbReference>
<evidence type="ECO:0000259" key="2">
    <source>
        <dbReference type="PROSITE" id="PS50887"/>
    </source>
</evidence>